<organism evidence="1">
    <name type="scientific">marine sediment metagenome</name>
    <dbReference type="NCBI Taxonomy" id="412755"/>
    <lineage>
        <taxon>unclassified sequences</taxon>
        <taxon>metagenomes</taxon>
        <taxon>ecological metagenomes</taxon>
    </lineage>
</organism>
<dbReference type="AlphaFoldDB" id="X1NKW4"/>
<reference evidence="1" key="1">
    <citation type="journal article" date="2014" name="Front. Microbiol.">
        <title>High frequency of phylogenetically diverse reductive dehalogenase-homologous genes in deep subseafloor sedimentary metagenomes.</title>
        <authorList>
            <person name="Kawai M."/>
            <person name="Futagami T."/>
            <person name="Toyoda A."/>
            <person name="Takaki Y."/>
            <person name="Nishi S."/>
            <person name="Hori S."/>
            <person name="Arai W."/>
            <person name="Tsubouchi T."/>
            <person name="Morono Y."/>
            <person name="Uchiyama I."/>
            <person name="Ito T."/>
            <person name="Fujiyama A."/>
            <person name="Inagaki F."/>
            <person name="Takami H."/>
        </authorList>
    </citation>
    <scope>NUCLEOTIDE SEQUENCE</scope>
    <source>
        <strain evidence="1">Expedition CK06-06</strain>
    </source>
</reference>
<name>X1NKW4_9ZZZZ</name>
<accession>X1NKW4</accession>
<proteinExistence type="predicted"/>
<feature type="non-terminal residue" evidence="1">
    <location>
        <position position="114"/>
    </location>
</feature>
<dbReference type="EMBL" id="BARV01029382">
    <property type="protein sequence ID" value="GAI44248.1"/>
    <property type="molecule type" value="Genomic_DNA"/>
</dbReference>
<evidence type="ECO:0000313" key="1">
    <source>
        <dbReference type="EMBL" id="GAI44248.1"/>
    </source>
</evidence>
<sequence>MAIVPKPAEIIKGVITVYGTSLGDYRENVADWITSCLEAGGLPMFRTRYAGLRWDGDRVLVVCYAKADEVPGGFLEDVPRGDLELMERGVGDFRPLLEKYGTPSQRGVLASYRP</sequence>
<comment type="caution">
    <text evidence="1">The sequence shown here is derived from an EMBL/GenBank/DDBJ whole genome shotgun (WGS) entry which is preliminary data.</text>
</comment>
<protein>
    <submittedName>
        <fullName evidence="1">Uncharacterized protein</fullName>
    </submittedName>
</protein>
<gene>
    <name evidence="1" type="ORF">S06H3_46869</name>
</gene>